<keyword evidence="3" id="KW-1185">Reference proteome</keyword>
<comment type="caution">
    <text evidence="2">The sequence shown here is derived from an EMBL/GenBank/DDBJ whole genome shotgun (WGS) entry which is preliminary data.</text>
</comment>
<dbReference type="EMBL" id="JARKIK010000038">
    <property type="protein sequence ID" value="KAK8738899.1"/>
    <property type="molecule type" value="Genomic_DNA"/>
</dbReference>
<gene>
    <name evidence="2" type="ORF">OTU49_003725</name>
</gene>
<reference evidence="2 3" key="1">
    <citation type="journal article" date="2024" name="BMC Genomics">
        <title>Genome assembly of redclaw crayfish (Cherax quadricarinatus) provides insights into its immune adaptation and hypoxia tolerance.</title>
        <authorList>
            <person name="Liu Z."/>
            <person name="Zheng J."/>
            <person name="Li H."/>
            <person name="Fang K."/>
            <person name="Wang S."/>
            <person name="He J."/>
            <person name="Zhou D."/>
            <person name="Weng S."/>
            <person name="Chi M."/>
            <person name="Gu Z."/>
            <person name="He J."/>
            <person name="Li F."/>
            <person name="Wang M."/>
        </authorList>
    </citation>
    <scope>NUCLEOTIDE SEQUENCE [LARGE SCALE GENOMIC DNA]</scope>
    <source>
        <strain evidence="2">ZL_2023a</strain>
    </source>
</reference>
<protein>
    <submittedName>
        <fullName evidence="2">Uncharacterized protein</fullName>
    </submittedName>
</protein>
<evidence type="ECO:0000313" key="3">
    <source>
        <dbReference type="Proteomes" id="UP001445076"/>
    </source>
</evidence>
<dbReference type="AlphaFoldDB" id="A0AAW0XLK5"/>
<evidence type="ECO:0000256" key="1">
    <source>
        <dbReference type="SAM" id="MobiDB-lite"/>
    </source>
</evidence>
<feature type="compositionally biased region" description="Acidic residues" evidence="1">
    <location>
        <begin position="69"/>
        <end position="78"/>
    </location>
</feature>
<dbReference type="EMBL" id="JARKIK010000038">
    <property type="protein sequence ID" value="KAK8738898.1"/>
    <property type="molecule type" value="Genomic_DNA"/>
</dbReference>
<name>A0AAW0XLK5_CHEQU</name>
<feature type="compositionally biased region" description="Basic and acidic residues" evidence="1">
    <location>
        <begin position="191"/>
        <end position="233"/>
    </location>
</feature>
<reference evidence="2" key="2">
    <citation type="submission" date="2024-01" db="EMBL/GenBank/DDBJ databases">
        <authorList>
            <person name="He J."/>
            <person name="Wang M."/>
            <person name="Zheng J."/>
            <person name="Liu Z."/>
        </authorList>
    </citation>
    <scope>NUCLEOTIDE SEQUENCE</scope>
    <source>
        <strain evidence="2">ZL_2023a</strain>
        <tissue evidence="2">Muscle</tissue>
    </source>
</reference>
<dbReference type="Proteomes" id="UP001445076">
    <property type="component" value="Unassembled WGS sequence"/>
</dbReference>
<feature type="compositionally biased region" description="Polar residues" evidence="1">
    <location>
        <begin position="134"/>
        <end position="157"/>
    </location>
</feature>
<accession>A0AAW0XLK5</accession>
<sequence length="275" mass="31059">MAESDHESSTNESNMRKFFRGILPHWPSSSPQGGATPIHSEAAETGNEEVSCRDKSQLKRKSLLSNDNNESEDSEYEEILPSCKRQRITVSAMSRLFAKFSLHDREPTDIPPTSQGEKDGETYASRSDDKLKSAVSSKASQQNLNSSKDTSVDTSTGNINNNNEDIPNMNKNSTELKQVKRDNITTDINETSERKRQKTDKITPVHEEKSEELQKKDNTTSEDTGKTNKRQAEVNESDAEGDEEHASKVKRTRRLRRGLRLCTNITCYIEQVLYN</sequence>
<proteinExistence type="predicted"/>
<organism evidence="2 3">
    <name type="scientific">Cherax quadricarinatus</name>
    <name type="common">Australian red claw crayfish</name>
    <dbReference type="NCBI Taxonomy" id="27406"/>
    <lineage>
        <taxon>Eukaryota</taxon>
        <taxon>Metazoa</taxon>
        <taxon>Ecdysozoa</taxon>
        <taxon>Arthropoda</taxon>
        <taxon>Crustacea</taxon>
        <taxon>Multicrustacea</taxon>
        <taxon>Malacostraca</taxon>
        <taxon>Eumalacostraca</taxon>
        <taxon>Eucarida</taxon>
        <taxon>Decapoda</taxon>
        <taxon>Pleocyemata</taxon>
        <taxon>Astacidea</taxon>
        <taxon>Parastacoidea</taxon>
        <taxon>Parastacidae</taxon>
        <taxon>Cherax</taxon>
    </lineage>
</organism>
<feature type="region of interest" description="Disordered" evidence="1">
    <location>
        <begin position="1"/>
        <end position="85"/>
    </location>
</feature>
<feature type="region of interest" description="Disordered" evidence="1">
    <location>
        <begin position="100"/>
        <end position="251"/>
    </location>
</feature>
<feature type="compositionally biased region" description="Basic and acidic residues" evidence="1">
    <location>
        <begin position="116"/>
        <end position="132"/>
    </location>
</feature>
<evidence type="ECO:0000313" key="2">
    <source>
        <dbReference type="EMBL" id="KAK8738899.1"/>
    </source>
</evidence>
<feature type="compositionally biased region" description="Low complexity" evidence="1">
    <location>
        <begin position="158"/>
        <end position="172"/>
    </location>
</feature>